<dbReference type="InterPro" id="IPR018490">
    <property type="entry name" value="cNMP-bd_dom_sf"/>
</dbReference>
<proteinExistence type="predicted"/>
<dbReference type="OrthoDB" id="680421at2"/>
<accession>A0A1A9I6U4</accession>
<dbReference type="AlphaFoldDB" id="A0A1A9I6U4"/>
<dbReference type="Gene3D" id="2.60.120.10">
    <property type="entry name" value="Jelly Rolls"/>
    <property type="match status" value="1"/>
</dbReference>
<protein>
    <recommendedName>
        <fullName evidence="3">Cyclic nucleotide-binding domain-containing protein</fullName>
    </recommendedName>
</protein>
<evidence type="ECO:0000313" key="1">
    <source>
        <dbReference type="EMBL" id="ANH82769.1"/>
    </source>
</evidence>
<organism evidence="1 2">
    <name type="scientific">Niabella ginsenosidivorans</name>
    <dbReference type="NCBI Taxonomy" id="1176587"/>
    <lineage>
        <taxon>Bacteria</taxon>
        <taxon>Pseudomonadati</taxon>
        <taxon>Bacteroidota</taxon>
        <taxon>Chitinophagia</taxon>
        <taxon>Chitinophagales</taxon>
        <taxon>Chitinophagaceae</taxon>
        <taxon>Niabella</taxon>
    </lineage>
</organism>
<gene>
    <name evidence="1" type="ORF">A8C56_18880</name>
</gene>
<sequence length="187" mass="21650">MENFFSTVSQYTHLSAQSRQELAAHLRKQVLPKGYTLVKPDTVCNFTYFIDSGLTRTYYLKDGKAITDWISDEYTFACSIISFITRKPDRRGIELLEDAVLYALHYNDLDKLCNSYHDIETLFRKLVSAGLIQLQQKFDDLHFATALERYRVLMQTNPSFIQRVPLGMIASYLGITQETLSRIRSQV</sequence>
<evidence type="ECO:0000313" key="2">
    <source>
        <dbReference type="Proteomes" id="UP000077667"/>
    </source>
</evidence>
<reference evidence="1 2" key="1">
    <citation type="submission" date="2016-05" db="EMBL/GenBank/DDBJ databases">
        <title>Niabella ginsenosidivorans BS26 whole genome sequencing.</title>
        <authorList>
            <person name="Im W.T."/>
            <person name="Siddiqi M.Z."/>
        </authorList>
    </citation>
    <scope>NUCLEOTIDE SEQUENCE [LARGE SCALE GENOMIC DNA]</scope>
    <source>
        <strain evidence="1 2">BS26</strain>
    </source>
</reference>
<dbReference type="STRING" id="1176587.A8C56_18880"/>
<dbReference type="RefSeq" id="WP_067759529.1">
    <property type="nucleotide sequence ID" value="NZ_CP015772.1"/>
</dbReference>
<keyword evidence="2" id="KW-1185">Reference proteome</keyword>
<dbReference type="KEGG" id="nia:A8C56_18880"/>
<dbReference type="Proteomes" id="UP000077667">
    <property type="component" value="Chromosome"/>
</dbReference>
<dbReference type="EMBL" id="CP015772">
    <property type="protein sequence ID" value="ANH82769.1"/>
    <property type="molecule type" value="Genomic_DNA"/>
</dbReference>
<evidence type="ECO:0008006" key="3">
    <source>
        <dbReference type="Google" id="ProtNLM"/>
    </source>
</evidence>
<dbReference type="SUPFAM" id="SSF51206">
    <property type="entry name" value="cAMP-binding domain-like"/>
    <property type="match status" value="1"/>
</dbReference>
<name>A0A1A9I6U4_9BACT</name>
<dbReference type="InterPro" id="IPR014710">
    <property type="entry name" value="RmlC-like_jellyroll"/>
</dbReference>